<gene>
    <name evidence="2" type="ORF">LKD48_08495</name>
</gene>
<accession>A0AAE3E473</accession>
<keyword evidence="3" id="KW-1185">Reference proteome</keyword>
<dbReference type="AlphaFoldDB" id="A0AAE3E473"/>
<dbReference type="EMBL" id="JAJEQN010000018">
    <property type="protein sequence ID" value="MCC2221669.1"/>
    <property type="molecule type" value="Genomic_DNA"/>
</dbReference>
<reference evidence="2 3" key="1">
    <citation type="submission" date="2021-10" db="EMBL/GenBank/DDBJ databases">
        <title>Anaerobic single-cell dispensing facilitates the cultivation of human gut bacteria.</title>
        <authorList>
            <person name="Afrizal A."/>
        </authorList>
    </citation>
    <scope>NUCLEOTIDE SEQUENCE [LARGE SCALE GENOMIC DNA]</scope>
    <source>
        <strain evidence="2 3">CLA-AA-H224</strain>
    </source>
</reference>
<dbReference type="PANTHER" id="PTHR22916">
    <property type="entry name" value="GLYCOSYLTRANSFERASE"/>
    <property type="match status" value="1"/>
</dbReference>
<dbReference type="GO" id="GO:0016758">
    <property type="term" value="F:hexosyltransferase activity"/>
    <property type="evidence" value="ECO:0007669"/>
    <property type="project" value="UniProtKB-ARBA"/>
</dbReference>
<dbReference type="Proteomes" id="UP001198200">
    <property type="component" value="Unassembled WGS sequence"/>
</dbReference>
<sequence length="268" mass="31000">MKYEEKYNMKLSIVTVCYNAEQCIDRTIKSVLNQTCPVYEYIIIDGGSKDKTYNRVCSYEKSFAEKGILFKHISERDKGISDAFNKGIKMASGTLIGLINADDELLPETSEILKNECKKIDVDIYYGNCYWVDSERNLEYVFKPKHDLSKLLYNMILIHPSTFVKKKAYEECGLFDVTYKYCMDKELLYRMYKAGKKFDYIDQCLTKFKAGGVSDTHSKAVFKEGSRMALSYGEPQIKVKSIEIIKTVRNQMVNMIKGTRVYRVLKGI</sequence>
<dbReference type="RefSeq" id="WP_308731757.1">
    <property type="nucleotide sequence ID" value="NZ_JAJEQN010000018.1"/>
</dbReference>
<organism evidence="2 3">
    <name type="scientific">Anthropogastromicrobium aceti</name>
    <dbReference type="NCBI Taxonomy" id="2981768"/>
    <lineage>
        <taxon>Bacteria</taxon>
        <taxon>Bacillati</taxon>
        <taxon>Bacillota</taxon>
        <taxon>Clostridia</taxon>
        <taxon>Lachnospirales</taxon>
        <taxon>Lachnospiraceae</taxon>
        <taxon>Anthropogastromicrobium</taxon>
    </lineage>
</organism>
<name>A0AAE3E473_9FIRM</name>
<evidence type="ECO:0000313" key="3">
    <source>
        <dbReference type="Proteomes" id="UP001198200"/>
    </source>
</evidence>
<dbReference type="Pfam" id="PF00535">
    <property type="entry name" value="Glycos_transf_2"/>
    <property type="match status" value="1"/>
</dbReference>
<proteinExistence type="predicted"/>
<dbReference type="Gene3D" id="3.90.550.10">
    <property type="entry name" value="Spore Coat Polysaccharide Biosynthesis Protein SpsA, Chain A"/>
    <property type="match status" value="1"/>
</dbReference>
<dbReference type="SUPFAM" id="SSF53448">
    <property type="entry name" value="Nucleotide-diphospho-sugar transferases"/>
    <property type="match status" value="1"/>
</dbReference>
<dbReference type="CDD" id="cd06433">
    <property type="entry name" value="GT_2_WfgS_like"/>
    <property type="match status" value="1"/>
</dbReference>
<dbReference type="InterPro" id="IPR029044">
    <property type="entry name" value="Nucleotide-diphossugar_trans"/>
</dbReference>
<evidence type="ECO:0000259" key="1">
    <source>
        <dbReference type="Pfam" id="PF00535"/>
    </source>
</evidence>
<comment type="caution">
    <text evidence="2">The sequence shown here is derived from an EMBL/GenBank/DDBJ whole genome shotgun (WGS) entry which is preliminary data.</text>
</comment>
<evidence type="ECO:0000313" key="2">
    <source>
        <dbReference type="EMBL" id="MCC2221669.1"/>
    </source>
</evidence>
<protein>
    <submittedName>
        <fullName evidence="2">Glycosyltransferase</fullName>
    </submittedName>
</protein>
<dbReference type="PANTHER" id="PTHR22916:SF3">
    <property type="entry name" value="UDP-GLCNAC:BETAGAL BETA-1,3-N-ACETYLGLUCOSAMINYLTRANSFERASE-LIKE PROTEIN 1"/>
    <property type="match status" value="1"/>
</dbReference>
<dbReference type="InterPro" id="IPR001173">
    <property type="entry name" value="Glyco_trans_2-like"/>
</dbReference>
<feature type="domain" description="Glycosyltransferase 2-like" evidence="1">
    <location>
        <begin position="12"/>
        <end position="141"/>
    </location>
</feature>